<feature type="signal peptide" evidence="1">
    <location>
        <begin position="1"/>
        <end position="23"/>
    </location>
</feature>
<sequence>MRFPRTALLFLIAFCGTAISACAHTAAQPLKPLPKEHADMTLPEAVTADKITLSAEEIGDRFLKLIESLDSRDDLSPERIRETMGIPLKVPEQGKLSVGYWSVDLADGWRYAFTYTPESPSLLKGVDLTFQNSVDELASMSSICKRDFEYYDRKLKALGFKASPTYGPIGQLEDWRYTKLAESGATGNIVISVIPQNLAPREETRLCVKSIGTLNGR</sequence>
<evidence type="ECO:0000256" key="1">
    <source>
        <dbReference type="SAM" id="SignalP"/>
    </source>
</evidence>
<reference evidence="2 3" key="2">
    <citation type="submission" date="2020-04" db="EMBL/GenBank/DDBJ databases">
        <authorList>
            <person name="Fomenkov A."/>
            <person name="Anton B.P."/>
            <person name="Roberts R.J."/>
        </authorList>
    </citation>
    <scope>NUCLEOTIDE SEQUENCE [LARGE SCALE GENOMIC DNA]</scope>
    <source>
        <strain evidence="2 3">NEB122</strain>
    </source>
</reference>
<dbReference type="AlphaFoldDB" id="A0A7Z2ZK30"/>
<proteinExistence type="predicted"/>
<evidence type="ECO:0000313" key="2">
    <source>
        <dbReference type="EMBL" id="QJD70170.1"/>
    </source>
</evidence>
<dbReference type="PROSITE" id="PS51257">
    <property type="entry name" value="PROKAR_LIPOPROTEIN"/>
    <property type="match status" value="1"/>
</dbReference>
<gene>
    <name evidence="2" type="ORF">HG421_19195</name>
</gene>
<name>A0A7Z2ZK30_XANCA</name>
<organism evidence="2 3">
    <name type="scientific">Xanthomonas campestris pv. badrii</name>
    <dbReference type="NCBI Taxonomy" id="149696"/>
    <lineage>
        <taxon>Bacteria</taxon>
        <taxon>Pseudomonadati</taxon>
        <taxon>Pseudomonadota</taxon>
        <taxon>Gammaproteobacteria</taxon>
        <taxon>Lysobacterales</taxon>
        <taxon>Lysobacteraceae</taxon>
        <taxon>Xanthomonas</taxon>
    </lineage>
</organism>
<protein>
    <recommendedName>
        <fullName evidence="4">Lipoprotein</fullName>
    </recommendedName>
</protein>
<dbReference type="RefSeq" id="WP_169708270.1">
    <property type="nucleotide sequence ID" value="NZ_CP051651.1"/>
</dbReference>
<evidence type="ECO:0008006" key="4">
    <source>
        <dbReference type="Google" id="ProtNLM"/>
    </source>
</evidence>
<reference evidence="2 3" key="1">
    <citation type="submission" date="2020-04" db="EMBL/GenBank/DDBJ databases">
        <title>Genome-Wide Identification of 5-Methylcytosine Sites in Bacterial Genomes By High-Throughput Sequencing of MspJI Restriction Fragments.</title>
        <authorList>
            <person name="Wu V."/>
        </authorList>
    </citation>
    <scope>NUCLEOTIDE SEQUENCE [LARGE SCALE GENOMIC DNA]</scope>
    <source>
        <strain evidence="2 3">NEB122</strain>
    </source>
</reference>
<feature type="chain" id="PRO_5030581844" description="Lipoprotein" evidence="1">
    <location>
        <begin position="24"/>
        <end position="217"/>
    </location>
</feature>
<evidence type="ECO:0000313" key="3">
    <source>
        <dbReference type="Proteomes" id="UP000503498"/>
    </source>
</evidence>
<dbReference type="EMBL" id="CP051651">
    <property type="protein sequence ID" value="QJD70170.1"/>
    <property type="molecule type" value="Genomic_DNA"/>
</dbReference>
<dbReference type="Proteomes" id="UP000503498">
    <property type="component" value="Chromosome"/>
</dbReference>
<accession>A0A7Z2ZK30</accession>
<keyword evidence="1" id="KW-0732">Signal</keyword>